<gene>
    <name evidence="3" type="ORF">J3U88_16990</name>
</gene>
<dbReference type="Proteomes" id="UP000664417">
    <property type="component" value="Unassembled WGS sequence"/>
</dbReference>
<organism evidence="3 4">
    <name type="scientific">Acanthopleuribacter pedis</name>
    <dbReference type="NCBI Taxonomy" id="442870"/>
    <lineage>
        <taxon>Bacteria</taxon>
        <taxon>Pseudomonadati</taxon>
        <taxon>Acidobacteriota</taxon>
        <taxon>Holophagae</taxon>
        <taxon>Acanthopleuribacterales</taxon>
        <taxon>Acanthopleuribacteraceae</taxon>
        <taxon>Acanthopleuribacter</taxon>
    </lineage>
</organism>
<evidence type="ECO:0000313" key="4">
    <source>
        <dbReference type="Proteomes" id="UP000664417"/>
    </source>
</evidence>
<protein>
    <submittedName>
        <fullName evidence="3">Uncharacterized protein</fullName>
    </submittedName>
</protein>
<accession>A0A8J7U4V2</accession>
<feature type="coiled-coil region" evidence="1">
    <location>
        <begin position="20"/>
        <end position="54"/>
    </location>
</feature>
<keyword evidence="4" id="KW-1185">Reference proteome</keyword>
<reference evidence="3" key="1">
    <citation type="submission" date="2021-03" db="EMBL/GenBank/DDBJ databases">
        <authorList>
            <person name="Wang G."/>
        </authorList>
    </citation>
    <scope>NUCLEOTIDE SEQUENCE</scope>
    <source>
        <strain evidence="3">KCTC 12899</strain>
    </source>
</reference>
<comment type="caution">
    <text evidence="3">The sequence shown here is derived from an EMBL/GenBank/DDBJ whole genome shotgun (WGS) entry which is preliminary data.</text>
</comment>
<feature type="compositionally biased region" description="Low complexity" evidence="2">
    <location>
        <begin position="113"/>
        <end position="125"/>
    </location>
</feature>
<keyword evidence="1" id="KW-0175">Coiled coil</keyword>
<evidence type="ECO:0000256" key="1">
    <source>
        <dbReference type="SAM" id="Coils"/>
    </source>
</evidence>
<feature type="region of interest" description="Disordered" evidence="2">
    <location>
        <begin position="113"/>
        <end position="132"/>
    </location>
</feature>
<name>A0A8J7U4V2_9BACT</name>
<dbReference type="EMBL" id="JAFREP010000016">
    <property type="protein sequence ID" value="MBO1320174.1"/>
    <property type="molecule type" value="Genomic_DNA"/>
</dbReference>
<evidence type="ECO:0000256" key="2">
    <source>
        <dbReference type="SAM" id="MobiDB-lite"/>
    </source>
</evidence>
<sequence>MEKIQETLRFVRLAETRKNLDFSDEKLLDLNEILDEYEANQLKLKQRQRRLKMRLNEGPADKAQLIDEYFAVKVSVHENEMAMWKKVRELLTPDETIEFFTFYQEFQRKVQQRARQLNRPNQRNPRNNRFRN</sequence>
<evidence type="ECO:0000313" key="3">
    <source>
        <dbReference type="EMBL" id="MBO1320174.1"/>
    </source>
</evidence>
<proteinExistence type="predicted"/>
<dbReference type="RefSeq" id="WP_207860128.1">
    <property type="nucleotide sequence ID" value="NZ_JAFREP010000016.1"/>
</dbReference>
<dbReference type="AlphaFoldDB" id="A0A8J7U4V2"/>